<evidence type="ECO:0000313" key="9">
    <source>
        <dbReference type="EMBL" id="ENZ45257.1"/>
    </source>
</evidence>
<feature type="compositionally biased region" description="Basic and acidic residues" evidence="7">
    <location>
        <begin position="574"/>
        <end position="587"/>
    </location>
</feature>
<reference evidence="9 10" key="1">
    <citation type="submission" date="2013-01" db="EMBL/GenBank/DDBJ databases">
        <title>The Genome Sequence of Clostridium bolteae 90B8.</title>
        <authorList>
            <consortium name="The Broad Institute Genome Sequencing Platform"/>
            <person name="Earl A."/>
            <person name="Ward D."/>
            <person name="Feldgarden M."/>
            <person name="Gevers D."/>
            <person name="Courvalin P."/>
            <person name="Lambert T."/>
            <person name="Walker B."/>
            <person name="Young S.K."/>
            <person name="Zeng Q."/>
            <person name="Gargeya S."/>
            <person name="Fitzgerald M."/>
            <person name="Haas B."/>
            <person name="Abouelleil A."/>
            <person name="Alvarado L."/>
            <person name="Arachchi H.M."/>
            <person name="Berlin A.M."/>
            <person name="Chapman S.B."/>
            <person name="Dewar J."/>
            <person name="Goldberg J."/>
            <person name="Griggs A."/>
            <person name="Gujja S."/>
            <person name="Hansen M."/>
            <person name="Howarth C."/>
            <person name="Imamovic A."/>
            <person name="Larimer J."/>
            <person name="McCowan C."/>
            <person name="Murphy C."/>
            <person name="Neiman D."/>
            <person name="Pearson M."/>
            <person name="Priest M."/>
            <person name="Roberts A."/>
            <person name="Saif S."/>
            <person name="Shea T."/>
            <person name="Sisk P."/>
            <person name="Sykes S."/>
            <person name="Wortman J."/>
            <person name="Nusbaum C."/>
            <person name="Birren B."/>
        </authorList>
    </citation>
    <scope>NUCLEOTIDE SEQUENCE [LARGE SCALE GENOMIC DNA]</scope>
    <source>
        <strain evidence="9 10">90B8</strain>
    </source>
</reference>
<feature type="transmembrane region" description="Helical" evidence="8">
    <location>
        <begin position="16"/>
        <end position="37"/>
    </location>
</feature>
<comment type="similarity">
    <text evidence="2">Belongs to the VirD4/TraG family.</text>
</comment>
<feature type="transmembrane region" description="Helical" evidence="8">
    <location>
        <begin position="52"/>
        <end position="80"/>
    </location>
</feature>
<evidence type="ECO:0000256" key="7">
    <source>
        <dbReference type="SAM" id="MobiDB-lite"/>
    </source>
</evidence>
<dbReference type="NCBIfam" id="NF045973">
    <property type="entry name" value="conju_CD1115"/>
    <property type="match status" value="1"/>
</dbReference>
<evidence type="ECO:0000256" key="2">
    <source>
        <dbReference type="ARBA" id="ARBA00008806"/>
    </source>
</evidence>
<evidence type="ECO:0000256" key="5">
    <source>
        <dbReference type="ARBA" id="ARBA00022989"/>
    </source>
</evidence>
<evidence type="ECO:0000256" key="3">
    <source>
        <dbReference type="ARBA" id="ARBA00022475"/>
    </source>
</evidence>
<dbReference type="PATRIC" id="fig|997897.5.peg.96"/>
<evidence type="ECO:0000256" key="4">
    <source>
        <dbReference type="ARBA" id="ARBA00022692"/>
    </source>
</evidence>
<keyword evidence="5 8" id="KW-1133">Transmembrane helix</keyword>
<feature type="region of interest" description="Disordered" evidence="7">
    <location>
        <begin position="574"/>
        <end position="643"/>
    </location>
</feature>
<evidence type="ECO:0000256" key="8">
    <source>
        <dbReference type="SAM" id="Phobius"/>
    </source>
</evidence>
<dbReference type="Proteomes" id="UP000013041">
    <property type="component" value="Unassembled WGS sequence"/>
</dbReference>
<dbReference type="Pfam" id="PF02534">
    <property type="entry name" value="T4SS-DNA_transf"/>
    <property type="match status" value="1"/>
</dbReference>
<evidence type="ECO:0000256" key="6">
    <source>
        <dbReference type="ARBA" id="ARBA00023136"/>
    </source>
</evidence>
<keyword evidence="6 8" id="KW-0472">Membrane</keyword>
<keyword evidence="4 8" id="KW-0812">Transmembrane</keyword>
<name>R0BM05_9FIRM</name>
<evidence type="ECO:0008006" key="11">
    <source>
        <dbReference type="Google" id="ProtNLM"/>
    </source>
</evidence>
<comment type="caution">
    <text evidence="9">The sequence shown here is derived from an EMBL/GenBank/DDBJ whole genome shotgun (WGS) entry which is preliminary data.</text>
</comment>
<dbReference type="CDD" id="cd01127">
    <property type="entry name" value="TrwB_TraG_TraD_VirD4"/>
    <property type="match status" value="1"/>
</dbReference>
<protein>
    <recommendedName>
        <fullName evidence="11">TraG/TraD family protein</fullName>
    </recommendedName>
</protein>
<dbReference type="PANTHER" id="PTHR37937">
    <property type="entry name" value="CONJUGATIVE TRANSFER: DNA TRANSPORT"/>
    <property type="match status" value="1"/>
</dbReference>
<dbReference type="HOGENOM" id="CLU_015347_5_1_9"/>
<dbReference type="GO" id="GO:0005886">
    <property type="term" value="C:plasma membrane"/>
    <property type="evidence" value="ECO:0007669"/>
    <property type="project" value="UniProtKB-SubCell"/>
</dbReference>
<evidence type="ECO:0000256" key="1">
    <source>
        <dbReference type="ARBA" id="ARBA00004651"/>
    </source>
</evidence>
<dbReference type="EMBL" id="AGYG01000001">
    <property type="protein sequence ID" value="ENZ45257.1"/>
    <property type="molecule type" value="Genomic_DNA"/>
</dbReference>
<gene>
    <name evidence="9" type="ORF">HMPREF1097_00091</name>
</gene>
<dbReference type="PANTHER" id="PTHR37937:SF1">
    <property type="entry name" value="CONJUGATIVE TRANSFER: DNA TRANSPORT"/>
    <property type="match status" value="1"/>
</dbReference>
<feature type="compositionally biased region" description="Basic and acidic residues" evidence="7">
    <location>
        <begin position="611"/>
        <end position="643"/>
    </location>
</feature>
<accession>R0BM05</accession>
<dbReference type="SUPFAM" id="SSF52540">
    <property type="entry name" value="P-loop containing nucleoside triphosphate hydrolases"/>
    <property type="match status" value="1"/>
</dbReference>
<dbReference type="AlphaFoldDB" id="R0BM05"/>
<dbReference type="Gene3D" id="3.40.50.300">
    <property type="entry name" value="P-loop containing nucleotide triphosphate hydrolases"/>
    <property type="match status" value="2"/>
</dbReference>
<dbReference type="InterPro" id="IPR051539">
    <property type="entry name" value="T4SS-coupling_protein"/>
</dbReference>
<organism evidence="9 10">
    <name type="scientific">Enterocloster bolteae 90B8</name>
    <dbReference type="NCBI Taxonomy" id="997897"/>
    <lineage>
        <taxon>Bacteria</taxon>
        <taxon>Bacillati</taxon>
        <taxon>Bacillota</taxon>
        <taxon>Clostridia</taxon>
        <taxon>Lachnospirales</taxon>
        <taxon>Lachnospiraceae</taxon>
        <taxon>Enterocloster</taxon>
    </lineage>
</organism>
<proteinExistence type="inferred from homology"/>
<dbReference type="InterPro" id="IPR003688">
    <property type="entry name" value="TraG/VirD4"/>
</dbReference>
<sequence>MWDKIKQMDRKTGKRILFGLSFFVMAFYVGGLFTQIFKDAGSLRFQPFVCLYYGIFTVTGLKNTVFSLFLFLLIGGVIIYRGNAAENQMDEERNFEYSRKGTYGTAGYMTKAERTKVLAVDRDIKEVDGILLGQDIHDDQIISLPKDSMLNRNFAVCGSQGSMKSRAISRNMIFQCVKRGESMFVTDPKSELYEDMVVYLKEHGYIVKQWNLINLENSDAWDCLAEIDDGGLIDIFVDVVIRNTTDKFDHFYDNTEMDLLKALCLYVYREYNDGDRTFPEAYKLLINQSLEALDAIFDGLSETHPAKGPYRLFSKAEKVKGNAILGLGTRLQIMQNKLVQEITSHKDIDLTLPGQKKCAYFCITSDQDSTYDVLATLFVSFLCIKLVRFADQQPDRKLPVPVYFILDEFPNIGVVPDFKKKLATARSRQIGMCILYQNIPQLQNRYPDGQWEEILGGCDTSLFLGCNDMTTATYFSDRSGEITVGVSSIRKSYQTMRMTDYVPDYSESASVGKRMLLLPDEVLRFPLDQALLIIRGQKVLRVKKIDYTRHPEAKYLKPEKTGVHVPEWWEQAEKNAKEREQAEDSRRKPQSSAWGEGKEDAEEEPLQLHTVFHDRGEGKKNGNDPKDQEGGRGRIEKVEDLFQ</sequence>
<evidence type="ECO:0000313" key="10">
    <source>
        <dbReference type="Proteomes" id="UP000013041"/>
    </source>
</evidence>
<comment type="subcellular location">
    <subcellularLocation>
        <location evidence="1">Cell membrane</location>
        <topology evidence="1">Multi-pass membrane protein</topology>
    </subcellularLocation>
</comment>
<keyword evidence="3" id="KW-1003">Cell membrane</keyword>
<dbReference type="InterPro" id="IPR027417">
    <property type="entry name" value="P-loop_NTPase"/>
</dbReference>